<name>A0A0E9T5B3_ANGAN</name>
<organism evidence="1">
    <name type="scientific">Anguilla anguilla</name>
    <name type="common">European freshwater eel</name>
    <name type="synonym">Muraena anguilla</name>
    <dbReference type="NCBI Taxonomy" id="7936"/>
    <lineage>
        <taxon>Eukaryota</taxon>
        <taxon>Metazoa</taxon>
        <taxon>Chordata</taxon>
        <taxon>Craniata</taxon>
        <taxon>Vertebrata</taxon>
        <taxon>Euteleostomi</taxon>
        <taxon>Actinopterygii</taxon>
        <taxon>Neopterygii</taxon>
        <taxon>Teleostei</taxon>
        <taxon>Anguilliformes</taxon>
        <taxon>Anguillidae</taxon>
        <taxon>Anguilla</taxon>
    </lineage>
</organism>
<dbReference type="EMBL" id="GBXM01060744">
    <property type="protein sequence ID" value="JAH47833.1"/>
    <property type="molecule type" value="Transcribed_RNA"/>
</dbReference>
<reference evidence="1" key="1">
    <citation type="submission" date="2014-11" db="EMBL/GenBank/DDBJ databases">
        <authorList>
            <person name="Amaro Gonzalez C."/>
        </authorList>
    </citation>
    <scope>NUCLEOTIDE SEQUENCE</scope>
</reference>
<evidence type="ECO:0000313" key="1">
    <source>
        <dbReference type="EMBL" id="JAH47833.1"/>
    </source>
</evidence>
<protein>
    <submittedName>
        <fullName evidence="1">Uncharacterized protein</fullName>
    </submittedName>
</protein>
<reference evidence="1" key="2">
    <citation type="journal article" date="2015" name="Fish Shellfish Immunol.">
        <title>Early steps in the European eel (Anguilla anguilla)-Vibrio vulnificus interaction in the gills: Role of the RtxA13 toxin.</title>
        <authorList>
            <person name="Callol A."/>
            <person name="Pajuelo D."/>
            <person name="Ebbesson L."/>
            <person name="Teles M."/>
            <person name="MacKenzie S."/>
            <person name="Amaro C."/>
        </authorList>
    </citation>
    <scope>NUCLEOTIDE SEQUENCE</scope>
</reference>
<accession>A0A0E9T5B3</accession>
<proteinExistence type="predicted"/>
<dbReference type="AlphaFoldDB" id="A0A0E9T5B3"/>
<sequence>MLSFGQTHSGKAYYSEPIIIISSSLNEHLMGELMFRVTHKGL</sequence>